<dbReference type="GO" id="GO:0050853">
    <property type="term" value="P:B cell receptor signaling pathway"/>
    <property type="evidence" value="ECO:0007669"/>
    <property type="project" value="TreeGrafter"/>
</dbReference>
<dbReference type="InterPro" id="IPR036179">
    <property type="entry name" value="Ig-like_dom_sf"/>
</dbReference>
<dbReference type="InterPro" id="IPR013783">
    <property type="entry name" value="Ig-like_fold"/>
</dbReference>
<dbReference type="GO" id="GO:0050864">
    <property type="term" value="P:regulation of B cell activation"/>
    <property type="evidence" value="ECO:0007669"/>
    <property type="project" value="InterPro"/>
</dbReference>
<evidence type="ECO:0000256" key="1">
    <source>
        <dbReference type="SAM" id="MobiDB-lite"/>
    </source>
</evidence>
<evidence type="ECO:0000313" key="3">
    <source>
        <dbReference type="EMBL" id="ELK10909.1"/>
    </source>
</evidence>
<dbReference type="GO" id="GO:0009897">
    <property type="term" value="C:external side of plasma membrane"/>
    <property type="evidence" value="ECO:0007669"/>
    <property type="project" value="TreeGrafter"/>
</dbReference>
<dbReference type="PANTHER" id="PTHR16674">
    <property type="entry name" value="B-LYMPHOCYTE ANTIGEN CD19"/>
    <property type="match status" value="1"/>
</dbReference>
<reference evidence="4" key="1">
    <citation type="journal article" date="2013" name="Science">
        <title>Comparative analysis of bat genomes provides insight into the evolution of flight and immunity.</title>
        <authorList>
            <person name="Zhang G."/>
            <person name="Cowled C."/>
            <person name="Shi Z."/>
            <person name="Huang Z."/>
            <person name="Bishop-Lilly K.A."/>
            <person name="Fang X."/>
            <person name="Wynne J.W."/>
            <person name="Xiong Z."/>
            <person name="Baker M.L."/>
            <person name="Zhao W."/>
            <person name="Tachedjian M."/>
            <person name="Zhu Y."/>
            <person name="Zhou P."/>
            <person name="Jiang X."/>
            <person name="Ng J."/>
            <person name="Yang L."/>
            <person name="Wu L."/>
            <person name="Xiao J."/>
            <person name="Feng Y."/>
            <person name="Chen Y."/>
            <person name="Sun X."/>
            <person name="Zhang Y."/>
            <person name="Marsh G.A."/>
            <person name="Crameri G."/>
            <person name="Broder C.C."/>
            <person name="Frey K.G."/>
            <person name="Wang L.F."/>
            <person name="Wang J."/>
        </authorList>
    </citation>
    <scope>NUCLEOTIDE SEQUENCE [LARGE SCALE GENOMIC DNA]</scope>
</reference>
<dbReference type="InParanoid" id="L5KGW9"/>
<proteinExistence type="predicted"/>
<protein>
    <submittedName>
        <fullName evidence="3">B-lymphocyte antigen CD19</fullName>
    </submittedName>
</protein>
<dbReference type="SMART" id="SM00409">
    <property type="entry name" value="IG"/>
    <property type="match status" value="2"/>
</dbReference>
<feature type="region of interest" description="Disordered" evidence="1">
    <location>
        <begin position="328"/>
        <end position="440"/>
    </location>
</feature>
<accession>L5KGW9</accession>
<feature type="domain" description="Ig-like" evidence="2">
    <location>
        <begin position="42"/>
        <end position="141"/>
    </location>
</feature>
<dbReference type="Gene3D" id="2.60.40.10">
    <property type="entry name" value="Immunoglobulins"/>
    <property type="match status" value="1"/>
</dbReference>
<dbReference type="EMBL" id="KB030715">
    <property type="protein sequence ID" value="ELK10909.1"/>
    <property type="molecule type" value="Genomic_DNA"/>
</dbReference>
<dbReference type="eggNOG" id="ENOG502STG8">
    <property type="taxonomic scope" value="Eukaryota"/>
</dbReference>
<dbReference type="STRING" id="9402.L5KGW9"/>
<keyword evidence="4" id="KW-1185">Reference proteome</keyword>
<dbReference type="InterPro" id="IPR003599">
    <property type="entry name" value="Ig_sub"/>
</dbReference>
<dbReference type="InterPro" id="IPR007110">
    <property type="entry name" value="Ig-like_dom"/>
</dbReference>
<dbReference type="FunCoup" id="L5KGW9">
    <property type="interactions" value="128"/>
</dbReference>
<dbReference type="GO" id="GO:0002322">
    <property type="term" value="P:B cell proliferation involved in immune response"/>
    <property type="evidence" value="ECO:0007669"/>
    <property type="project" value="InterPro"/>
</dbReference>
<sequence length="505" mass="53945">MVQCPPSPCLPQHPLRGQAGASGSLATMPPPLRLFFLLFLTPVRVRLQKPQLVEAKEGSSAVLPCLKGSSDGSPHQLAWNRECKSASLLQMSAGLPGLGIQVGPLGILLLISNISDQMGGFYLCQQGSPSEQAWQAGWTVSVNGSGELFRWKASDLDGPGCDLGNSSSEKPRLSSGLTTSSQLYVRAKDHPEIWETNPACALPNGSSNESFHRDLTVTSGSSLCLFCGVPSASVSRGPISWIHVHPKKPNISLLSLNLSEDATVREMWVLGTLRGGAVLWLHRAKAQDAGTYHCYHGNTTIKMQLKVTAQSGRALRWAASLGAAVTSYGNPRGDIEEAGAEGSQRPTGAGPEEEGEGYEEPDSEGGSEFYENDSNLGQDQLSQDGSGYENPDDGALGPDEDSFSNASDSYENEDEELAQPVTSTKDFLSPHGTAWDPSREAVSLGSQSYEDMRGILYAAPQLRSLRAQPGPSHEEDADSYENMDNPDGLEPAWGGQGLKGTWSTR</sequence>
<evidence type="ECO:0000313" key="4">
    <source>
        <dbReference type="Proteomes" id="UP000010552"/>
    </source>
</evidence>
<dbReference type="Proteomes" id="UP000010552">
    <property type="component" value="Unassembled WGS sequence"/>
</dbReference>
<dbReference type="InterPro" id="IPR042341">
    <property type="entry name" value="CD19"/>
</dbReference>
<dbReference type="PANTHER" id="PTHR16674:SF2">
    <property type="entry name" value="B-LYMPHOCYTE ANTIGEN CD19"/>
    <property type="match status" value="1"/>
</dbReference>
<dbReference type="AlphaFoldDB" id="L5KGW9"/>
<dbReference type="SUPFAM" id="SSF48726">
    <property type="entry name" value="Immunoglobulin"/>
    <property type="match status" value="2"/>
</dbReference>
<evidence type="ECO:0000259" key="2">
    <source>
        <dbReference type="PROSITE" id="PS50835"/>
    </source>
</evidence>
<dbReference type="PROSITE" id="PS50835">
    <property type="entry name" value="IG_LIKE"/>
    <property type="match status" value="2"/>
</dbReference>
<feature type="compositionally biased region" description="Acidic residues" evidence="1">
    <location>
        <begin position="351"/>
        <end position="365"/>
    </location>
</feature>
<feature type="region of interest" description="Disordered" evidence="1">
    <location>
        <begin position="463"/>
        <end position="505"/>
    </location>
</feature>
<feature type="compositionally biased region" description="Polar residues" evidence="1">
    <location>
        <begin position="372"/>
        <end position="385"/>
    </location>
</feature>
<gene>
    <name evidence="3" type="ORF">PAL_GLEAN10011837</name>
</gene>
<dbReference type="CDD" id="cd23999">
    <property type="entry name" value="CD19_protodomain_1_2"/>
    <property type="match status" value="1"/>
</dbReference>
<organism evidence="3 4">
    <name type="scientific">Pteropus alecto</name>
    <name type="common">Black flying fox</name>
    <dbReference type="NCBI Taxonomy" id="9402"/>
    <lineage>
        <taxon>Eukaryota</taxon>
        <taxon>Metazoa</taxon>
        <taxon>Chordata</taxon>
        <taxon>Craniata</taxon>
        <taxon>Vertebrata</taxon>
        <taxon>Euteleostomi</taxon>
        <taxon>Mammalia</taxon>
        <taxon>Eutheria</taxon>
        <taxon>Laurasiatheria</taxon>
        <taxon>Chiroptera</taxon>
        <taxon>Yinpterochiroptera</taxon>
        <taxon>Pteropodoidea</taxon>
        <taxon>Pteropodidae</taxon>
        <taxon>Pteropodinae</taxon>
        <taxon>Pteropus</taxon>
    </lineage>
</organism>
<name>L5KGW9_PTEAL</name>
<feature type="domain" description="Ig-like" evidence="2">
    <location>
        <begin position="203"/>
        <end position="308"/>
    </location>
</feature>